<proteinExistence type="predicted"/>
<dbReference type="Proteomes" id="UP001410394">
    <property type="component" value="Unassembled WGS sequence"/>
</dbReference>
<evidence type="ECO:0000313" key="1">
    <source>
        <dbReference type="EMBL" id="MEN3069865.1"/>
    </source>
</evidence>
<dbReference type="RefSeq" id="WP_345920639.1">
    <property type="nucleotide sequence ID" value="NZ_JBDIVE010000009.1"/>
</dbReference>
<keyword evidence="2" id="KW-1185">Reference proteome</keyword>
<organism evidence="1 2">
    <name type="scientific">Uliginosibacterium sediminicola</name>
    <dbReference type="NCBI Taxonomy" id="2024550"/>
    <lineage>
        <taxon>Bacteria</taxon>
        <taxon>Pseudomonadati</taxon>
        <taxon>Pseudomonadota</taxon>
        <taxon>Betaproteobacteria</taxon>
        <taxon>Rhodocyclales</taxon>
        <taxon>Zoogloeaceae</taxon>
        <taxon>Uliginosibacterium</taxon>
    </lineage>
</organism>
<sequence>MKSIVYQSYRTHQVPDWIATCMQTVRAWADSHAFEYRFIDDAFLAYAPDWFRAKADGQICPTTDLARLLVARELLAQGYERAIWVDADLLVFAPEKLTLEVTADFAFCHEIWLFTDETGESQISHRVNNSISVFCKNNVHLDFFIDAALRIAQHRQHIGKLDIGTIFLSQLRSILPYPLLENVGILGPELMREISLEQARHLIDYARRLKAPLACANLCASLHGQTIQDIALEHSLYEDVVQRLLASRGEIINRFYLAPA</sequence>
<name>A0ABU9Z1L1_9RHOO</name>
<reference evidence="1 2" key="1">
    <citation type="journal article" date="2018" name="Int. J. Syst. Evol. Microbiol.">
        <title>Uliginosibacterium sediminicola sp. nov., isolated from freshwater sediment.</title>
        <authorList>
            <person name="Hwang W.M."/>
            <person name="Kim S.M."/>
            <person name="Kang K."/>
            <person name="Ahn T.Y."/>
        </authorList>
    </citation>
    <scope>NUCLEOTIDE SEQUENCE [LARGE SCALE GENOMIC DNA]</scope>
    <source>
        <strain evidence="1 2">M1-21</strain>
    </source>
</reference>
<evidence type="ECO:0008006" key="3">
    <source>
        <dbReference type="Google" id="ProtNLM"/>
    </source>
</evidence>
<protein>
    <recommendedName>
        <fullName evidence="3">Nucleotide-diphospho-sugar transferase</fullName>
    </recommendedName>
</protein>
<evidence type="ECO:0000313" key="2">
    <source>
        <dbReference type="Proteomes" id="UP001410394"/>
    </source>
</evidence>
<comment type="caution">
    <text evidence="1">The sequence shown here is derived from an EMBL/GenBank/DDBJ whole genome shotgun (WGS) entry which is preliminary data.</text>
</comment>
<dbReference type="EMBL" id="JBDIVE010000009">
    <property type="protein sequence ID" value="MEN3069865.1"/>
    <property type="molecule type" value="Genomic_DNA"/>
</dbReference>
<gene>
    <name evidence="1" type="ORF">ABDB84_15390</name>
</gene>
<accession>A0ABU9Z1L1</accession>